<proteinExistence type="predicted"/>
<dbReference type="Proteomes" id="UP000249185">
    <property type="component" value="Unassembled WGS sequence"/>
</dbReference>
<feature type="region of interest" description="Disordered" evidence="2">
    <location>
        <begin position="233"/>
        <end position="302"/>
    </location>
</feature>
<feature type="domain" description="Plasmid replication protein C N-terminal" evidence="3">
    <location>
        <begin position="40"/>
        <end position="183"/>
    </location>
</feature>
<organism evidence="4 5">
    <name type="scientific">Rhodovulum sulfidophilum</name>
    <name type="common">Rhodobacter sulfidophilus</name>
    <dbReference type="NCBI Taxonomy" id="35806"/>
    <lineage>
        <taxon>Bacteria</taxon>
        <taxon>Pseudomonadati</taxon>
        <taxon>Pseudomonadota</taxon>
        <taxon>Alphaproteobacteria</taxon>
        <taxon>Rhodobacterales</taxon>
        <taxon>Paracoccaceae</taxon>
        <taxon>Rhodovulum</taxon>
    </lineage>
</organism>
<comment type="caution">
    <text evidence="4">The sequence shown here is derived from an EMBL/GenBank/DDBJ whole genome shotgun (WGS) entry which is preliminary data.</text>
</comment>
<evidence type="ECO:0000313" key="5">
    <source>
        <dbReference type="Proteomes" id="UP000249185"/>
    </source>
</evidence>
<evidence type="ECO:0000313" key="4">
    <source>
        <dbReference type="EMBL" id="PZQ48738.1"/>
    </source>
</evidence>
<sequence>MEHTATPAHRAEAWRSRAEPLEATYPGIGSIVDQPVFAPISRRELMTAVNIAAPDLGLKPSTVLIVDALLSCLPCRSSAGAEIPVSPTMLLTIYAANNTLCFRAKGVTERQLRRHIQILEEAGLLTRRDSANGKRFPIMRGGKVVGAFGLDLSPLLVRHREIQELARLRTQAQEELRGLKAQILKLGAACQALQLTDASKQFVESLRKVTRRARLTITEAKHLLERLLSLAGHSPAPVENPQSDPRDQNSSETNSPTAKPRTDVAPRPTKPAHTTASDGRNVRHKKTEEPDPKKAIHPPDPRAWTSLTTISALYPTEPTTSREAAAIAYDLGQMLRVSRDFTTEAIATHGLHHVLKAMDRLATRAEGISAPRAYLRHLLTHADMR</sequence>
<feature type="coiled-coil region" evidence="1">
    <location>
        <begin position="162"/>
        <end position="189"/>
    </location>
</feature>
<dbReference type="EMBL" id="QFPW01000010">
    <property type="protein sequence ID" value="PZQ48738.1"/>
    <property type="molecule type" value="Genomic_DNA"/>
</dbReference>
<reference evidence="4 5" key="1">
    <citation type="submission" date="2017-08" db="EMBL/GenBank/DDBJ databases">
        <title>Infants hospitalized years apart are colonized by the same room-sourced microbial strains.</title>
        <authorList>
            <person name="Brooks B."/>
            <person name="Olm M.R."/>
            <person name="Firek B.A."/>
            <person name="Baker R."/>
            <person name="Thomas B.C."/>
            <person name="Morowitz M.J."/>
            <person name="Banfield J.F."/>
        </authorList>
    </citation>
    <scope>NUCLEOTIDE SEQUENCE [LARGE SCALE GENOMIC DNA]</scope>
    <source>
        <strain evidence="4">S2_005_002_R2_34</strain>
    </source>
</reference>
<name>A0A2W5N874_RHOSU</name>
<keyword evidence="1" id="KW-0175">Coiled coil</keyword>
<dbReference type="InterPro" id="IPR005090">
    <property type="entry name" value="RepC_N"/>
</dbReference>
<dbReference type="AlphaFoldDB" id="A0A2W5N874"/>
<accession>A0A2W5N874</accession>
<evidence type="ECO:0000256" key="1">
    <source>
        <dbReference type="SAM" id="Coils"/>
    </source>
</evidence>
<evidence type="ECO:0000256" key="2">
    <source>
        <dbReference type="SAM" id="MobiDB-lite"/>
    </source>
</evidence>
<evidence type="ECO:0000259" key="3">
    <source>
        <dbReference type="Pfam" id="PF03428"/>
    </source>
</evidence>
<dbReference type="Pfam" id="PF03428">
    <property type="entry name" value="RP-C"/>
    <property type="match status" value="1"/>
</dbReference>
<feature type="compositionally biased region" description="Basic and acidic residues" evidence="2">
    <location>
        <begin position="286"/>
        <end position="300"/>
    </location>
</feature>
<gene>
    <name evidence="4" type="ORF">DI556_13045</name>
</gene>
<protein>
    <submittedName>
        <fullName evidence="4">Replication protein C</fullName>
    </submittedName>
</protein>